<dbReference type="GO" id="GO:0015297">
    <property type="term" value="F:antiporter activity"/>
    <property type="evidence" value="ECO:0007669"/>
    <property type="project" value="InterPro"/>
</dbReference>
<sequence>MTDKREELVSGNIFKLMLQLGVPGIIGMLVISLYSFVDAMFVGRYVGEKALGAISVAYAFTLVNNGIAVLVGIGSASILSRAVGRKDQKTVDAVMGNVLVLSVLMSSVVMIVGYIFAPQLLTLIGAEGEMHTMGVQYLRIVYLGSIFVNFGQASNMVLRGEGRIALAMIIMGSGAVLNIVLDALFIIVFKQGIAGAAVATVISQAVFALASFFYFLCFSKNVRFKTLKPDKSIVGETIAIGMSAMIMQVLSLVQQTVMYSTLKKYGGEDQVVLMGAFFRYLMLSFIPLWGLSQGFQPFVGTNFGAGLFDRVKKGTGLFYGFGLLLAVIAWGIFLLSPEKVLGLFIDNPVLVAQGKTNAVIAMIIFPALAIMILNMTLFQAIGKPKPAGILAISRQLVLFVPAVLILPHFFGARGVWLAMPLVDGIVVVLSVIIMIKIFATDLVKK</sequence>
<feature type="transmembrane region" description="Helical" evidence="10">
    <location>
        <begin position="137"/>
        <end position="158"/>
    </location>
</feature>
<feature type="transmembrane region" description="Helical" evidence="10">
    <location>
        <begin position="165"/>
        <end position="187"/>
    </location>
</feature>
<feature type="transmembrane region" description="Helical" evidence="10">
    <location>
        <begin position="316"/>
        <end position="336"/>
    </location>
</feature>
<proteinExistence type="inferred from homology"/>
<evidence type="ECO:0000256" key="8">
    <source>
        <dbReference type="ARBA" id="ARBA00023136"/>
    </source>
</evidence>
<dbReference type="KEGG" id="trz:GWP43_09080"/>
<evidence type="ECO:0000256" key="7">
    <source>
        <dbReference type="ARBA" id="ARBA00022989"/>
    </source>
</evidence>
<feature type="transmembrane region" description="Helical" evidence="10">
    <location>
        <begin position="91"/>
        <end position="117"/>
    </location>
</feature>
<evidence type="ECO:0000256" key="10">
    <source>
        <dbReference type="SAM" id="Phobius"/>
    </source>
</evidence>
<feature type="transmembrane region" description="Helical" evidence="10">
    <location>
        <begin position="389"/>
        <end position="410"/>
    </location>
</feature>
<dbReference type="Pfam" id="PF01554">
    <property type="entry name" value="MatE"/>
    <property type="match status" value="2"/>
</dbReference>
<evidence type="ECO:0000256" key="2">
    <source>
        <dbReference type="ARBA" id="ARBA00008417"/>
    </source>
</evidence>
<dbReference type="GO" id="GO:0042910">
    <property type="term" value="F:xenobiotic transmembrane transporter activity"/>
    <property type="evidence" value="ECO:0007669"/>
    <property type="project" value="InterPro"/>
</dbReference>
<dbReference type="CDD" id="cd13143">
    <property type="entry name" value="MATE_MepA_like"/>
    <property type="match status" value="1"/>
</dbReference>
<gene>
    <name evidence="11" type="ORF">GWP43_09080</name>
</gene>
<evidence type="ECO:0000256" key="9">
    <source>
        <dbReference type="ARBA" id="ARBA00023251"/>
    </source>
</evidence>
<feature type="transmembrane region" description="Helical" evidence="10">
    <location>
        <begin position="238"/>
        <end position="257"/>
    </location>
</feature>
<evidence type="ECO:0000256" key="1">
    <source>
        <dbReference type="ARBA" id="ARBA00004651"/>
    </source>
</evidence>
<dbReference type="PIRSF" id="PIRSF006603">
    <property type="entry name" value="DinF"/>
    <property type="match status" value="1"/>
</dbReference>
<dbReference type="PANTHER" id="PTHR43823:SF3">
    <property type="entry name" value="MULTIDRUG EXPORT PROTEIN MEPA"/>
    <property type="match status" value="1"/>
</dbReference>
<evidence type="ECO:0000313" key="11">
    <source>
        <dbReference type="EMBL" id="QHX43567.1"/>
    </source>
</evidence>
<dbReference type="GO" id="GO:0046677">
    <property type="term" value="P:response to antibiotic"/>
    <property type="evidence" value="ECO:0007669"/>
    <property type="project" value="UniProtKB-KW"/>
</dbReference>
<evidence type="ECO:0000256" key="3">
    <source>
        <dbReference type="ARBA" id="ARBA00022106"/>
    </source>
</evidence>
<feature type="transmembrane region" description="Helical" evidence="10">
    <location>
        <begin position="277"/>
        <end position="295"/>
    </location>
</feature>
<feature type="transmembrane region" description="Helical" evidence="10">
    <location>
        <begin position="356"/>
        <end position="377"/>
    </location>
</feature>
<feature type="transmembrane region" description="Helical" evidence="10">
    <location>
        <begin position="57"/>
        <end position="79"/>
    </location>
</feature>
<evidence type="ECO:0000256" key="4">
    <source>
        <dbReference type="ARBA" id="ARBA00022448"/>
    </source>
</evidence>
<comment type="similarity">
    <text evidence="2">Belongs to the multi antimicrobial extrusion (MATE) (TC 2.A.66.1) family. MepA subfamily.</text>
</comment>
<keyword evidence="5" id="KW-1003">Cell membrane</keyword>
<dbReference type="InterPro" id="IPR048279">
    <property type="entry name" value="MdtK-like"/>
</dbReference>
<dbReference type="InterPro" id="IPR051327">
    <property type="entry name" value="MATE_MepA_subfamily"/>
</dbReference>
<name>A0A6P1Y1B1_9SPIR</name>
<keyword evidence="8 10" id="KW-0472">Membrane</keyword>
<keyword evidence="4" id="KW-0813">Transport</keyword>
<dbReference type="Proteomes" id="UP000464374">
    <property type="component" value="Chromosome"/>
</dbReference>
<keyword evidence="7 10" id="KW-1133">Transmembrane helix</keyword>
<dbReference type="GO" id="GO:0005886">
    <property type="term" value="C:plasma membrane"/>
    <property type="evidence" value="ECO:0007669"/>
    <property type="project" value="UniProtKB-SubCell"/>
</dbReference>
<dbReference type="InterPro" id="IPR002528">
    <property type="entry name" value="MATE_fam"/>
</dbReference>
<reference evidence="11 12" key="1">
    <citation type="submission" date="2020-01" db="EMBL/GenBank/DDBJ databases">
        <title>Complete genome sequence of a human oral phylogroup 1 Treponema sp. strain ATCC 700766, originally isolated from periodontitis dental plaque.</title>
        <authorList>
            <person name="Chan Y."/>
            <person name="Huo Y.-B."/>
            <person name="Yu X.-L."/>
            <person name="Zeng H."/>
            <person name="Leung W.-K."/>
            <person name="Watt R.M."/>
        </authorList>
    </citation>
    <scope>NUCLEOTIDE SEQUENCE [LARGE SCALE GENOMIC DNA]</scope>
    <source>
        <strain evidence="11 12">OMZ 804</strain>
    </source>
</reference>
<evidence type="ECO:0000256" key="5">
    <source>
        <dbReference type="ARBA" id="ARBA00022475"/>
    </source>
</evidence>
<evidence type="ECO:0000256" key="6">
    <source>
        <dbReference type="ARBA" id="ARBA00022692"/>
    </source>
</evidence>
<organism evidence="11 12">
    <name type="scientific">Treponema vincentii</name>
    <dbReference type="NCBI Taxonomy" id="69710"/>
    <lineage>
        <taxon>Bacteria</taxon>
        <taxon>Pseudomonadati</taxon>
        <taxon>Spirochaetota</taxon>
        <taxon>Spirochaetia</taxon>
        <taxon>Spirochaetales</taxon>
        <taxon>Treponemataceae</taxon>
        <taxon>Treponema</taxon>
    </lineage>
</organism>
<dbReference type="RefSeq" id="WP_162663882.1">
    <property type="nucleotide sequence ID" value="NZ_CP048020.1"/>
</dbReference>
<evidence type="ECO:0000313" key="12">
    <source>
        <dbReference type="Proteomes" id="UP000464374"/>
    </source>
</evidence>
<dbReference type="PANTHER" id="PTHR43823">
    <property type="entry name" value="SPORULATION PROTEIN YKVU"/>
    <property type="match status" value="1"/>
</dbReference>
<dbReference type="NCBIfam" id="TIGR00797">
    <property type="entry name" value="matE"/>
    <property type="match status" value="1"/>
</dbReference>
<feature type="transmembrane region" description="Helical" evidence="10">
    <location>
        <begin position="193"/>
        <end position="217"/>
    </location>
</feature>
<feature type="transmembrane region" description="Helical" evidence="10">
    <location>
        <begin position="416"/>
        <end position="439"/>
    </location>
</feature>
<dbReference type="EMBL" id="CP048020">
    <property type="protein sequence ID" value="QHX43567.1"/>
    <property type="molecule type" value="Genomic_DNA"/>
</dbReference>
<protein>
    <recommendedName>
        <fullName evidence="3">Multidrug export protein MepA</fullName>
    </recommendedName>
</protein>
<accession>A0A6P1Y1B1</accession>
<dbReference type="AlphaFoldDB" id="A0A6P1Y1B1"/>
<keyword evidence="6 10" id="KW-0812">Transmembrane</keyword>
<dbReference type="InterPro" id="IPR045070">
    <property type="entry name" value="MATE_MepA-like"/>
</dbReference>
<comment type="subcellular location">
    <subcellularLocation>
        <location evidence="1">Cell membrane</location>
        <topology evidence="1">Multi-pass membrane protein</topology>
    </subcellularLocation>
</comment>
<feature type="transmembrane region" description="Helical" evidence="10">
    <location>
        <begin position="12"/>
        <end position="37"/>
    </location>
</feature>
<keyword evidence="9" id="KW-0046">Antibiotic resistance</keyword>